<reference evidence="2" key="1">
    <citation type="submission" date="2022-10" db="EMBL/GenBank/DDBJ databases">
        <title>Tapping the CABI collections for fungal endophytes: first genome assemblies for Collariella, Neodidymelliopsis, Ascochyta clinopodiicola, Didymella pomorum, Didymosphaeria variabile, Neocosmospora piperis and Neocucurbitaria cava.</title>
        <authorList>
            <person name="Hill R."/>
        </authorList>
    </citation>
    <scope>NUCLEOTIDE SEQUENCE</scope>
    <source>
        <strain evidence="2">IMI 355091</strain>
    </source>
</reference>
<sequence>MAKAAAPQEMQLAEILSDLVSLRPGVCDPAAALALVSARPSSLSTGASSFAPSTAAEPDKSAEEDDKDLHRAKELVALHYDVRERYKRGELTRGLAEARGAVERALG</sequence>
<feature type="region of interest" description="Disordered" evidence="1">
    <location>
        <begin position="42"/>
        <end position="68"/>
    </location>
</feature>
<feature type="compositionally biased region" description="Basic and acidic residues" evidence="1">
    <location>
        <begin position="57"/>
        <end position="68"/>
    </location>
</feature>
<dbReference type="EMBL" id="JAPEVA010000013">
    <property type="protein sequence ID" value="KAJ4409075.1"/>
    <property type="molecule type" value="Genomic_DNA"/>
</dbReference>
<dbReference type="OrthoDB" id="5394455at2759"/>
<protein>
    <submittedName>
        <fullName evidence="2">Uncharacterized protein</fullName>
    </submittedName>
</protein>
<gene>
    <name evidence="2" type="ORF">N0V91_002891</name>
</gene>
<keyword evidence="3" id="KW-1185">Reference proteome</keyword>
<organism evidence="2 3">
    <name type="scientific">Didymella pomorum</name>
    <dbReference type="NCBI Taxonomy" id="749634"/>
    <lineage>
        <taxon>Eukaryota</taxon>
        <taxon>Fungi</taxon>
        <taxon>Dikarya</taxon>
        <taxon>Ascomycota</taxon>
        <taxon>Pezizomycotina</taxon>
        <taxon>Dothideomycetes</taxon>
        <taxon>Pleosporomycetidae</taxon>
        <taxon>Pleosporales</taxon>
        <taxon>Pleosporineae</taxon>
        <taxon>Didymellaceae</taxon>
        <taxon>Didymella</taxon>
    </lineage>
</organism>
<evidence type="ECO:0000313" key="3">
    <source>
        <dbReference type="Proteomes" id="UP001140510"/>
    </source>
</evidence>
<evidence type="ECO:0000256" key="1">
    <source>
        <dbReference type="SAM" id="MobiDB-lite"/>
    </source>
</evidence>
<name>A0A9W9DAY4_9PLEO</name>
<evidence type="ECO:0000313" key="2">
    <source>
        <dbReference type="EMBL" id="KAJ4409075.1"/>
    </source>
</evidence>
<feature type="compositionally biased region" description="Polar residues" evidence="1">
    <location>
        <begin position="42"/>
        <end position="52"/>
    </location>
</feature>
<accession>A0A9W9DAY4</accession>
<proteinExistence type="predicted"/>
<comment type="caution">
    <text evidence="2">The sequence shown here is derived from an EMBL/GenBank/DDBJ whole genome shotgun (WGS) entry which is preliminary data.</text>
</comment>
<dbReference type="AlphaFoldDB" id="A0A9W9DAY4"/>
<dbReference type="Proteomes" id="UP001140510">
    <property type="component" value="Unassembled WGS sequence"/>
</dbReference>